<accession>A0A6C0U2W2</accession>
<dbReference type="InterPro" id="IPR039523">
    <property type="entry name" value="RimK-rel_E_lig_ATP-grasp"/>
</dbReference>
<sequence length="372" mass="41436">MTIKRLIRDVRLLGSGFKREEIETYSLNHDDIFPHAHQFLSHVVNKSIVRPKINAFRQSCLLEDKLALSALLFSANISCPRIWGYFHPIYGYSCFGSELKCARDLKELILKASMDRVVLKPRGGRLGRNIYVIDRLLEGERGECYRVNGTEVDLVEFIESLTITPYGDYTDAYDGWIVQEYVQQEESLSELNPSSLNTIRVITFRGHNDEIFIVGAALRVGRLGSYIDNMDKGGVAVSIDSHSGQCGVGKFKAQYGSEVLTSHPDSGILFSGLSVPEWAEVCRICVRAASLVPTVRSIGWDVGCTPSGPTIIEANSEWGLISIQRHIGTGLLSGVYGEELRRLGICLPEALDTFPVALLKYIFHKLHAVVVR</sequence>
<gene>
    <name evidence="2" type="ORF">G3T16_04175</name>
</gene>
<name>A0A6C0U2W2_9GAMM</name>
<evidence type="ECO:0000313" key="3">
    <source>
        <dbReference type="Proteomes" id="UP000477680"/>
    </source>
</evidence>
<dbReference type="EMBL" id="CP048711">
    <property type="protein sequence ID" value="QIB64705.1"/>
    <property type="molecule type" value="Genomic_DNA"/>
</dbReference>
<dbReference type="Proteomes" id="UP000477680">
    <property type="component" value="Chromosome"/>
</dbReference>
<dbReference type="RefSeq" id="WP_163493955.1">
    <property type="nucleotide sequence ID" value="NZ_CP048711.1"/>
</dbReference>
<evidence type="ECO:0000259" key="1">
    <source>
        <dbReference type="Pfam" id="PF14397"/>
    </source>
</evidence>
<protein>
    <recommendedName>
        <fullName evidence="1">Alpha-L-glutamate ligase-related protein ATP-grasp domain-containing protein</fullName>
    </recommendedName>
</protein>
<proteinExistence type="predicted"/>
<keyword evidence="3" id="KW-1185">Reference proteome</keyword>
<evidence type="ECO:0000313" key="2">
    <source>
        <dbReference type="EMBL" id="QIB64705.1"/>
    </source>
</evidence>
<dbReference type="Pfam" id="PF14397">
    <property type="entry name" value="ATPgrasp_ST"/>
    <property type="match status" value="1"/>
</dbReference>
<dbReference type="AlphaFoldDB" id="A0A6C0U2W2"/>
<dbReference type="SUPFAM" id="SSF56059">
    <property type="entry name" value="Glutathione synthetase ATP-binding domain-like"/>
    <property type="match status" value="1"/>
</dbReference>
<dbReference type="KEGG" id="kim:G3T16_04175"/>
<feature type="domain" description="Alpha-L-glutamate ligase-related protein ATP-grasp" evidence="1">
    <location>
        <begin position="51"/>
        <end position="332"/>
    </location>
</feature>
<reference evidence="2 3" key="1">
    <citation type="submission" date="2020-02" db="EMBL/GenBank/DDBJ databases">
        <title>Genome sequencing for Kineobactrum sp. M2.</title>
        <authorList>
            <person name="Park S.-J."/>
        </authorList>
    </citation>
    <scope>NUCLEOTIDE SEQUENCE [LARGE SCALE GENOMIC DNA]</scope>
    <source>
        <strain evidence="2 3">M2</strain>
    </source>
</reference>
<organism evidence="2 3">
    <name type="scientific">Kineobactrum salinum</name>
    <dbReference type="NCBI Taxonomy" id="2708301"/>
    <lineage>
        <taxon>Bacteria</taxon>
        <taxon>Pseudomonadati</taxon>
        <taxon>Pseudomonadota</taxon>
        <taxon>Gammaproteobacteria</taxon>
        <taxon>Cellvibrionales</taxon>
        <taxon>Halieaceae</taxon>
        <taxon>Kineobactrum</taxon>
    </lineage>
</organism>